<organism evidence="2 3">
    <name type="scientific">Orbilia brochopaga</name>
    <dbReference type="NCBI Taxonomy" id="3140254"/>
    <lineage>
        <taxon>Eukaryota</taxon>
        <taxon>Fungi</taxon>
        <taxon>Dikarya</taxon>
        <taxon>Ascomycota</taxon>
        <taxon>Pezizomycotina</taxon>
        <taxon>Orbiliomycetes</taxon>
        <taxon>Orbiliales</taxon>
        <taxon>Orbiliaceae</taxon>
        <taxon>Orbilia</taxon>
    </lineage>
</organism>
<comment type="caution">
    <text evidence="2">The sequence shown here is derived from an EMBL/GenBank/DDBJ whole genome shotgun (WGS) entry which is preliminary data.</text>
</comment>
<name>A0AAV9U704_9PEZI</name>
<accession>A0AAV9U704</accession>
<protein>
    <submittedName>
        <fullName evidence="2">Uncharacterized protein</fullName>
    </submittedName>
</protein>
<feature type="region of interest" description="Disordered" evidence="1">
    <location>
        <begin position="54"/>
        <end position="78"/>
    </location>
</feature>
<feature type="region of interest" description="Disordered" evidence="1">
    <location>
        <begin position="150"/>
        <end position="186"/>
    </location>
</feature>
<feature type="compositionally biased region" description="Polar residues" evidence="1">
    <location>
        <begin position="64"/>
        <end position="73"/>
    </location>
</feature>
<keyword evidence="3" id="KW-1185">Reference proteome</keyword>
<dbReference type="AlphaFoldDB" id="A0AAV9U704"/>
<gene>
    <name evidence="2" type="ORF">TWF696_001937</name>
</gene>
<feature type="compositionally biased region" description="Low complexity" evidence="1">
    <location>
        <begin position="165"/>
        <end position="182"/>
    </location>
</feature>
<dbReference type="Proteomes" id="UP001375240">
    <property type="component" value="Unassembled WGS sequence"/>
</dbReference>
<evidence type="ECO:0000313" key="2">
    <source>
        <dbReference type="EMBL" id="KAK6336376.1"/>
    </source>
</evidence>
<sequence length="267" mass="29134">MQPPSTNASAGIDIIPNVNFSVPYRHSRRYSALNGNITLDVELESLSSVSETSSDGFEFVEPRTPSSPGTTTALPLDNSDDAPIDLTIEEAEYIYTLATGIYPLSPYDIPAFDLSIDSDLLPSLPLLFQALSDYTPPLIPPPMEVHMFPMPGHNPAYSQPPPPYTQRQSQSQPQNPNGTNTNMENTNSVTGANATERIAALQQALRDGTVTANQTRNVQRVIADLRDGVEWTLYQDGVRVTHETRNFSRLLWKETAPQAPGPAVAVA</sequence>
<proteinExistence type="predicted"/>
<reference evidence="2 3" key="1">
    <citation type="submission" date="2019-10" db="EMBL/GenBank/DDBJ databases">
        <authorList>
            <person name="Palmer J.M."/>
        </authorList>
    </citation>
    <scope>NUCLEOTIDE SEQUENCE [LARGE SCALE GENOMIC DNA]</scope>
    <source>
        <strain evidence="2 3">TWF696</strain>
    </source>
</reference>
<evidence type="ECO:0000313" key="3">
    <source>
        <dbReference type="Proteomes" id="UP001375240"/>
    </source>
</evidence>
<dbReference type="EMBL" id="JAVHNQ010000011">
    <property type="protein sequence ID" value="KAK6336376.1"/>
    <property type="molecule type" value="Genomic_DNA"/>
</dbReference>
<evidence type="ECO:0000256" key="1">
    <source>
        <dbReference type="SAM" id="MobiDB-lite"/>
    </source>
</evidence>